<sequence length="38" mass="4539">MLKILVHRRRITVAILEPYFPTFNLLYASFSDNFLILI</sequence>
<gene>
    <name evidence="1" type="ORF">SI7747_UN020985</name>
</gene>
<organism evidence="1 2">
    <name type="scientific">Spirodela intermedia</name>
    <name type="common">Intermediate duckweed</name>
    <dbReference type="NCBI Taxonomy" id="51605"/>
    <lineage>
        <taxon>Eukaryota</taxon>
        <taxon>Viridiplantae</taxon>
        <taxon>Streptophyta</taxon>
        <taxon>Embryophyta</taxon>
        <taxon>Tracheophyta</taxon>
        <taxon>Spermatophyta</taxon>
        <taxon>Magnoliopsida</taxon>
        <taxon>Liliopsida</taxon>
        <taxon>Araceae</taxon>
        <taxon>Lemnoideae</taxon>
        <taxon>Spirodela</taxon>
    </lineage>
</organism>
<name>A0ABN7E9T5_SPIIN</name>
<protein>
    <submittedName>
        <fullName evidence="1">Uncharacterized protein</fullName>
    </submittedName>
</protein>
<dbReference type="EMBL" id="CACRZD030000128">
    <property type="protein sequence ID" value="CAA6674627.1"/>
    <property type="molecule type" value="Genomic_DNA"/>
</dbReference>
<evidence type="ECO:0000313" key="2">
    <source>
        <dbReference type="Proteomes" id="UP001189122"/>
    </source>
</evidence>
<evidence type="ECO:0000313" key="1">
    <source>
        <dbReference type="EMBL" id="CAA6674627.1"/>
    </source>
</evidence>
<comment type="caution">
    <text evidence="1">The sequence shown here is derived from an EMBL/GenBank/DDBJ whole genome shotgun (WGS) entry which is preliminary data.</text>
</comment>
<keyword evidence="2" id="KW-1185">Reference proteome</keyword>
<accession>A0ABN7E9T5</accession>
<proteinExistence type="predicted"/>
<reference evidence="2" key="1">
    <citation type="journal article" date="2020" name="Sci. Rep.">
        <title>Chromosome-scale genome assembly for the duckweed Spirodela intermedia, integrating cytogenetic maps, PacBio and Oxford Nanopore libraries.</title>
        <authorList>
            <person name="Hoang P.T.N."/>
            <person name="Fiebig A."/>
            <person name="Novak P."/>
            <person name="Macas J."/>
            <person name="Cao H.X."/>
            <person name="Stepanenko A."/>
            <person name="Chen G."/>
            <person name="Borisjuk N."/>
            <person name="Scholz U."/>
            <person name="Schubert I."/>
        </authorList>
    </citation>
    <scope>NUCLEOTIDE SEQUENCE [LARGE SCALE GENOMIC DNA]</scope>
</reference>
<dbReference type="Proteomes" id="UP001189122">
    <property type="component" value="Unassembled WGS sequence"/>
</dbReference>